<evidence type="ECO:0000313" key="2">
    <source>
        <dbReference type="EMBL" id="KAF1811812.1"/>
    </source>
</evidence>
<reference evidence="4" key="3">
    <citation type="submission" date="2025-04" db="UniProtKB">
        <authorList>
            <consortium name="RefSeq"/>
        </authorList>
    </citation>
    <scope>IDENTIFICATION</scope>
    <source>
        <strain evidence="4">CBS 781.70</strain>
    </source>
</reference>
<dbReference type="AlphaFoldDB" id="A0A6G1G1F4"/>
<dbReference type="RefSeq" id="XP_033533443.1">
    <property type="nucleotide sequence ID" value="XM_033679648.1"/>
</dbReference>
<feature type="region of interest" description="Disordered" evidence="1">
    <location>
        <begin position="1"/>
        <end position="28"/>
    </location>
</feature>
<proteinExistence type="predicted"/>
<accession>A0A6G1G1F4</accession>
<keyword evidence="3" id="KW-1185">Reference proteome</keyword>
<dbReference type="EMBL" id="ML975160">
    <property type="protein sequence ID" value="KAF1811812.1"/>
    <property type="molecule type" value="Genomic_DNA"/>
</dbReference>
<reference evidence="4" key="2">
    <citation type="submission" date="2020-04" db="EMBL/GenBank/DDBJ databases">
        <authorList>
            <consortium name="NCBI Genome Project"/>
        </authorList>
    </citation>
    <scope>NUCLEOTIDE SEQUENCE</scope>
    <source>
        <strain evidence="4">CBS 781.70</strain>
    </source>
</reference>
<protein>
    <submittedName>
        <fullName evidence="2 4">Uncharacterized protein</fullName>
    </submittedName>
</protein>
<evidence type="ECO:0000256" key="1">
    <source>
        <dbReference type="SAM" id="MobiDB-lite"/>
    </source>
</evidence>
<gene>
    <name evidence="2 4" type="ORF">P152DRAFT_459293</name>
</gene>
<feature type="compositionally biased region" description="Gly residues" evidence="1">
    <location>
        <begin position="1"/>
        <end position="16"/>
    </location>
</feature>
<dbReference type="Proteomes" id="UP000504638">
    <property type="component" value="Unplaced"/>
</dbReference>
<dbReference type="GeneID" id="54420218"/>
<organism evidence="2">
    <name type="scientific">Eremomyces bilateralis CBS 781.70</name>
    <dbReference type="NCBI Taxonomy" id="1392243"/>
    <lineage>
        <taxon>Eukaryota</taxon>
        <taxon>Fungi</taxon>
        <taxon>Dikarya</taxon>
        <taxon>Ascomycota</taxon>
        <taxon>Pezizomycotina</taxon>
        <taxon>Dothideomycetes</taxon>
        <taxon>Dothideomycetes incertae sedis</taxon>
        <taxon>Eremomycetales</taxon>
        <taxon>Eremomycetaceae</taxon>
        <taxon>Eremomyces</taxon>
    </lineage>
</organism>
<reference evidence="2 4" key="1">
    <citation type="submission" date="2020-01" db="EMBL/GenBank/DDBJ databases">
        <authorList>
            <consortium name="DOE Joint Genome Institute"/>
            <person name="Haridas S."/>
            <person name="Albert R."/>
            <person name="Binder M."/>
            <person name="Bloem J."/>
            <person name="Labutti K."/>
            <person name="Salamov A."/>
            <person name="Andreopoulos B."/>
            <person name="Baker S.E."/>
            <person name="Barry K."/>
            <person name="Bills G."/>
            <person name="Bluhm B.H."/>
            <person name="Cannon C."/>
            <person name="Castanera R."/>
            <person name="Culley D.E."/>
            <person name="Daum C."/>
            <person name="Ezra D."/>
            <person name="Gonzalez J.B."/>
            <person name="Henrissat B."/>
            <person name="Kuo A."/>
            <person name="Liang C."/>
            <person name="Lipzen A."/>
            <person name="Lutzoni F."/>
            <person name="Magnuson J."/>
            <person name="Mondo S."/>
            <person name="Nolan M."/>
            <person name="Ohm R."/>
            <person name="Pangilinan J."/>
            <person name="Park H.-J."/>
            <person name="Ramirez L."/>
            <person name="Alfaro M."/>
            <person name="Sun H."/>
            <person name="Tritt A."/>
            <person name="Yoshinaga Y."/>
            <person name="Zwiers L.-H."/>
            <person name="Turgeon B.G."/>
            <person name="Goodwin S.B."/>
            <person name="Spatafora J.W."/>
            <person name="Crous P.W."/>
            <person name="Grigoriev I.V."/>
        </authorList>
    </citation>
    <scope>NUCLEOTIDE SEQUENCE</scope>
    <source>
        <strain evidence="2 4">CBS 781.70</strain>
    </source>
</reference>
<name>A0A6G1G1F4_9PEZI</name>
<sequence length="107" mass="12166">MGMGLSGMRGMRGIGRLGSSRSGFRDPLRSRYGMSGRFGSLGRGGRHGGSWRRSLLGGQRRAFDSPYDFYGDDLYDSDWIDDDFDDFPSYYSPYSYMYDASGYDDWI</sequence>
<evidence type="ECO:0000313" key="4">
    <source>
        <dbReference type="RefSeq" id="XP_033533443.1"/>
    </source>
</evidence>
<evidence type="ECO:0000313" key="3">
    <source>
        <dbReference type="Proteomes" id="UP000504638"/>
    </source>
</evidence>